<evidence type="ECO:0000313" key="1">
    <source>
        <dbReference type="EMBL" id="MFC5477586.1"/>
    </source>
</evidence>
<name>A0ABW0MLB7_9BURK</name>
<dbReference type="Proteomes" id="UP001596101">
    <property type="component" value="Unassembled WGS sequence"/>
</dbReference>
<proteinExistence type="predicted"/>
<keyword evidence="2" id="KW-1185">Reference proteome</keyword>
<sequence>MNAINSIPRTLGMQELTDDEVLEVSGGHPLIPVAGVAAAVAGIWTAGATVGKAVGKAVANLTKD</sequence>
<gene>
    <name evidence="1" type="ORF">ACFPQ5_05265</name>
</gene>
<accession>A0ABW0MLB7</accession>
<evidence type="ECO:0000313" key="2">
    <source>
        <dbReference type="Proteomes" id="UP001596101"/>
    </source>
</evidence>
<organism evidence="1 2">
    <name type="scientific">Massilia suwonensis</name>
    <dbReference type="NCBI Taxonomy" id="648895"/>
    <lineage>
        <taxon>Bacteria</taxon>
        <taxon>Pseudomonadati</taxon>
        <taxon>Pseudomonadota</taxon>
        <taxon>Betaproteobacteria</taxon>
        <taxon>Burkholderiales</taxon>
        <taxon>Oxalobacteraceae</taxon>
        <taxon>Telluria group</taxon>
        <taxon>Massilia</taxon>
    </lineage>
</organism>
<dbReference type="EMBL" id="JBHSMR010000008">
    <property type="protein sequence ID" value="MFC5477586.1"/>
    <property type="molecule type" value="Genomic_DNA"/>
</dbReference>
<comment type="caution">
    <text evidence="1">The sequence shown here is derived from an EMBL/GenBank/DDBJ whole genome shotgun (WGS) entry which is preliminary data.</text>
</comment>
<protein>
    <submittedName>
        <fullName evidence="1">Class IIb bacteriocin, lactobin A/cerein 7B family</fullName>
    </submittedName>
</protein>
<dbReference type="NCBIfam" id="TIGR03949">
    <property type="entry name" value="bact_IIb_cerein"/>
    <property type="match status" value="1"/>
</dbReference>
<dbReference type="RefSeq" id="WP_379752223.1">
    <property type="nucleotide sequence ID" value="NZ_JBHSMR010000008.1"/>
</dbReference>
<dbReference type="InterPro" id="IPR023991">
    <property type="entry name" value="Bacteriocin_IIb_lactobn/cerein"/>
</dbReference>
<reference evidence="2" key="1">
    <citation type="journal article" date="2019" name="Int. J. Syst. Evol. Microbiol.">
        <title>The Global Catalogue of Microorganisms (GCM) 10K type strain sequencing project: providing services to taxonomists for standard genome sequencing and annotation.</title>
        <authorList>
            <consortium name="The Broad Institute Genomics Platform"/>
            <consortium name="The Broad Institute Genome Sequencing Center for Infectious Disease"/>
            <person name="Wu L."/>
            <person name="Ma J."/>
        </authorList>
    </citation>
    <scope>NUCLEOTIDE SEQUENCE [LARGE SCALE GENOMIC DNA]</scope>
    <source>
        <strain evidence="2">CCUG 43111</strain>
    </source>
</reference>